<evidence type="ECO:0000256" key="5">
    <source>
        <dbReference type="RuleBase" id="RU003345"/>
    </source>
</evidence>
<keyword evidence="3 5" id="KW-0560">Oxidoreductase</keyword>
<dbReference type="Proteomes" id="UP000094463">
    <property type="component" value="Chromosome"/>
</dbReference>
<dbReference type="GO" id="GO:0008911">
    <property type="term" value="F:lactaldehyde dehydrogenase (NAD+) activity"/>
    <property type="evidence" value="ECO:0007669"/>
    <property type="project" value="TreeGrafter"/>
</dbReference>
<name>A0A1D7QS70_9BACI</name>
<sequence>MKRSLKHQFYRNGVISMTVKHDHTTHPFLINNEWLESKTGETVPIHSPDNGVQVGQVPAMSREEVNQAVNLAADVQENWAATEVHERSDLLHRWADELDQVADKIGAMIQKEVGKTFASAKSEVKRTAQLIRHTAEEGLRTHGSFIQGDAFPGASRSTKAMVQKVPHGVILAISPFNYPVNLAASKIAPALVTGNTVVFKPATQGAVSGLMMIDALVKAGLPKGVLNVVTGRGSVIGDYVVTHPKLDMITFTGGTATGQHIAKKASMIPVVLELGGKDPAIVLEDADLKKAAKEIVSGAFSYSGQRCTAIKRVMVTEQAADELVEKIREHVAALSVGYSTEEVDIIPMIDQKSADYVTGLIEDAVKKGATIVHEGQNDQNLLSPVVLDHVTEDMEIAWEEQFGPVLPIMRVANELEAVDLEKRNAYGLQASIFTKDMEKAFTLAERMNVGTVQINGKTSRGPDHFPFLGVKNSGQGVQGIGRSIDSMLRDKVIVLNL</sequence>
<evidence type="ECO:0000256" key="4">
    <source>
        <dbReference type="PROSITE-ProRule" id="PRU10007"/>
    </source>
</evidence>
<reference evidence="7 8" key="1">
    <citation type="submission" date="2015-08" db="EMBL/GenBank/DDBJ databases">
        <title>The complete genome sequence of Bacillus beveridgei MLTeJB.</title>
        <authorList>
            <person name="Hanson T.E."/>
            <person name="Mesa C."/>
            <person name="Basesman S.M."/>
            <person name="Oremland R.S."/>
        </authorList>
    </citation>
    <scope>NUCLEOTIDE SEQUENCE [LARGE SCALE GENOMIC DNA]</scope>
    <source>
        <strain evidence="7 8">MLTeJB</strain>
    </source>
</reference>
<dbReference type="PROSITE" id="PS00687">
    <property type="entry name" value="ALDEHYDE_DEHYDR_GLU"/>
    <property type="match status" value="1"/>
</dbReference>
<proteinExistence type="inferred from homology"/>
<feature type="domain" description="Aldehyde dehydrogenase" evidence="6">
    <location>
        <begin position="34"/>
        <end position="492"/>
    </location>
</feature>
<evidence type="ECO:0000313" key="8">
    <source>
        <dbReference type="Proteomes" id="UP000094463"/>
    </source>
</evidence>
<dbReference type="InterPro" id="IPR015590">
    <property type="entry name" value="Aldehyde_DH_dom"/>
</dbReference>
<dbReference type="PANTHER" id="PTHR42991">
    <property type="entry name" value="ALDEHYDE DEHYDROGENASE"/>
    <property type="match status" value="1"/>
</dbReference>
<dbReference type="Gene3D" id="3.40.309.10">
    <property type="entry name" value="Aldehyde Dehydrogenase, Chain A, domain 2"/>
    <property type="match status" value="1"/>
</dbReference>
<keyword evidence="2" id="KW-0521">NADP</keyword>
<keyword evidence="8" id="KW-1185">Reference proteome</keyword>
<dbReference type="InterPro" id="IPR029510">
    <property type="entry name" value="Ald_DH_CS_GLU"/>
</dbReference>
<evidence type="ECO:0000256" key="1">
    <source>
        <dbReference type="ARBA" id="ARBA00009986"/>
    </source>
</evidence>
<comment type="similarity">
    <text evidence="1 5">Belongs to the aldehyde dehydrogenase family.</text>
</comment>
<dbReference type="EC" id="1.2.1.9" evidence="7"/>
<dbReference type="PROSITE" id="PS00070">
    <property type="entry name" value="ALDEHYDE_DEHYDR_CYS"/>
    <property type="match status" value="1"/>
</dbReference>
<dbReference type="PATRIC" id="fig|632773.3.peg.496"/>
<dbReference type="InterPro" id="IPR016162">
    <property type="entry name" value="Ald_DH_N"/>
</dbReference>
<dbReference type="GO" id="GO:0008886">
    <property type="term" value="F:glyceraldehyde-3-phosphate dehydrogenase (NADP+) (non-phosphorylating) activity"/>
    <property type="evidence" value="ECO:0007669"/>
    <property type="project" value="UniProtKB-EC"/>
</dbReference>
<dbReference type="PANTHER" id="PTHR42991:SF1">
    <property type="entry name" value="ALDEHYDE DEHYDROGENASE"/>
    <property type="match status" value="1"/>
</dbReference>
<dbReference type="Gene3D" id="3.40.605.10">
    <property type="entry name" value="Aldehyde Dehydrogenase, Chain A, domain 1"/>
    <property type="match status" value="1"/>
</dbReference>
<dbReference type="STRING" id="632773.BBEV_0461"/>
<dbReference type="CDD" id="cd07082">
    <property type="entry name" value="ALDH_F11_NP-GAPDH"/>
    <property type="match status" value="1"/>
</dbReference>
<evidence type="ECO:0000256" key="2">
    <source>
        <dbReference type="ARBA" id="ARBA00022857"/>
    </source>
</evidence>
<dbReference type="FunFam" id="3.40.309.10:FF:000022">
    <property type="entry name" value="NADP-dependent glyceraldehyde-3-phosphate dehydrogenase"/>
    <property type="match status" value="1"/>
</dbReference>
<dbReference type="EMBL" id="CP012502">
    <property type="protein sequence ID" value="AOM81855.1"/>
    <property type="molecule type" value="Genomic_DNA"/>
</dbReference>
<dbReference type="InterPro" id="IPR016160">
    <property type="entry name" value="Ald_DH_CS_CYS"/>
</dbReference>
<dbReference type="InterPro" id="IPR051020">
    <property type="entry name" value="ALDH-related_metabolic_enz"/>
</dbReference>
<dbReference type="KEGG" id="bbev:BBEV_0461"/>
<evidence type="ECO:0000259" key="6">
    <source>
        <dbReference type="Pfam" id="PF00171"/>
    </source>
</evidence>
<dbReference type="InterPro" id="IPR016163">
    <property type="entry name" value="Ald_DH_C"/>
</dbReference>
<dbReference type="AlphaFoldDB" id="A0A1D7QS70"/>
<dbReference type="FunFam" id="3.40.605.10:FF:000007">
    <property type="entry name" value="NAD/NADP-dependent betaine aldehyde dehydrogenase"/>
    <property type="match status" value="1"/>
</dbReference>
<dbReference type="Pfam" id="PF00171">
    <property type="entry name" value="Aldedh"/>
    <property type="match status" value="1"/>
</dbReference>
<gene>
    <name evidence="7" type="primary">gapN</name>
    <name evidence="7" type="ORF">BBEV_0461</name>
</gene>
<accession>A0A1D7QS70</accession>
<organism evidence="7 8">
    <name type="scientific">Salisediminibacterium beveridgei</name>
    <dbReference type="NCBI Taxonomy" id="632773"/>
    <lineage>
        <taxon>Bacteria</taxon>
        <taxon>Bacillati</taxon>
        <taxon>Bacillota</taxon>
        <taxon>Bacilli</taxon>
        <taxon>Bacillales</taxon>
        <taxon>Bacillaceae</taxon>
        <taxon>Salisediminibacterium</taxon>
    </lineage>
</organism>
<protein>
    <submittedName>
        <fullName evidence="7">Non-phosphorylating glyceraldehyde-3-phosphate dehydrogenase (NADP)</fullName>
        <ecNumber evidence="7">1.2.1.9</ecNumber>
    </submittedName>
</protein>
<feature type="active site" evidence="4">
    <location>
        <position position="273"/>
    </location>
</feature>
<dbReference type="SUPFAM" id="SSF53720">
    <property type="entry name" value="ALDH-like"/>
    <property type="match status" value="1"/>
</dbReference>
<evidence type="ECO:0000256" key="3">
    <source>
        <dbReference type="ARBA" id="ARBA00023002"/>
    </source>
</evidence>
<evidence type="ECO:0000313" key="7">
    <source>
        <dbReference type="EMBL" id="AOM81855.1"/>
    </source>
</evidence>
<dbReference type="InterPro" id="IPR016161">
    <property type="entry name" value="Ald_DH/histidinol_DH"/>
</dbReference>